<protein>
    <submittedName>
        <fullName evidence="1">Uncharacterized protein</fullName>
    </submittedName>
</protein>
<gene>
    <name evidence="1" type="ORF">KX928_09485</name>
</gene>
<dbReference type="Proteomes" id="UP001138661">
    <property type="component" value="Unassembled WGS sequence"/>
</dbReference>
<name>A0A9X1FUQ0_9RHOB</name>
<evidence type="ECO:0000313" key="1">
    <source>
        <dbReference type="EMBL" id="MBW4708018.1"/>
    </source>
</evidence>
<evidence type="ECO:0000313" key="2">
    <source>
        <dbReference type="Proteomes" id="UP001138661"/>
    </source>
</evidence>
<comment type="caution">
    <text evidence="1">The sequence shown here is derived from an EMBL/GenBank/DDBJ whole genome shotgun (WGS) entry which is preliminary data.</text>
</comment>
<dbReference type="RefSeq" id="WP_219501399.1">
    <property type="nucleotide sequence ID" value="NZ_JAHXDN010000002.1"/>
</dbReference>
<organism evidence="1 2">
    <name type="scientific">Roseobacter insulae</name>
    <dbReference type="NCBI Taxonomy" id="2859783"/>
    <lineage>
        <taxon>Bacteria</taxon>
        <taxon>Pseudomonadati</taxon>
        <taxon>Pseudomonadota</taxon>
        <taxon>Alphaproteobacteria</taxon>
        <taxon>Rhodobacterales</taxon>
        <taxon>Roseobacteraceae</taxon>
        <taxon>Roseobacter</taxon>
    </lineage>
</organism>
<accession>A0A9X1FUQ0</accession>
<dbReference type="EMBL" id="JAHXDN010000002">
    <property type="protein sequence ID" value="MBW4708018.1"/>
    <property type="molecule type" value="Genomic_DNA"/>
</dbReference>
<sequence>MSASSSDLAMALEPWDQTSATDIADIYQRYQHQEDFLPALIRCSRREECERGATWLIKHHCEKGGASFSDDDRHAFYRGVGRLVHWEAKLHVLQTMPAIAVPRTLRSDVKAFVLKSLADSNKLVIAWAYFALALLADQFPEYREEALGVLALAAPDYPSGAIAVRIRKARALLA</sequence>
<proteinExistence type="predicted"/>
<dbReference type="AlphaFoldDB" id="A0A9X1FUQ0"/>
<keyword evidence="2" id="KW-1185">Reference proteome</keyword>
<reference evidence="1" key="1">
    <citation type="submission" date="2021-07" db="EMBL/GenBank/DDBJ databases">
        <title>Roseobacter insulae sp. nov., isolated from a tidal flat.</title>
        <authorList>
            <person name="Park S."/>
            <person name="Yoon J.-H."/>
        </authorList>
    </citation>
    <scope>NUCLEOTIDE SEQUENCE</scope>
    <source>
        <strain evidence="1">YSTF-M11</strain>
    </source>
</reference>